<name>A0A495JXN9_WILMA</name>
<sequence length="345" mass="36433">MGHLPRRLSRARPSRHQGLRAERRPTARLILVAIVGVLTTACAPGMIFGPDFVLFTPKAAPIVDRADCLTPDIYTGLTGLGPWPSADIAPAPELGYPPDGFEPVSVVRCELAQNPAGNTTVDAVSLAGDVAAVVEAFSIESRRYPDNVSISCAISVDPAVGLWLVDSRGRAFRPAWPSVPCSFREEPLDALRALHEVGRESFDTGVPITLPRNCTERSSGGLHVDDAALKAVRREVAAGADPVLSVLPLPIDDVGPLQVCRHGVDEPIPGGWQIWLSAHESAQMIRSYLDAPVAPACGVAATRMASVVLRRADGSGGSSVSVELDGCRRLGDGAAPASLIDRLSR</sequence>
<reference evidence="3 4" key="1">
    <citation type="submission" date="2018-10" db="EMBL/GenBank/DDBJ databases">
        <title>Sequencing the genomes of 1000 actinobacteria strains.</title>
        <authorList>
            <person name="Klenk H.-P."/>
        </authorList>
    </citation>
    <scope>NUCLEOTIDE SEQUENCE [LARGE SCALE GENOMIC DNA]</scope>
    <source>
        <strain evidence="3 4">DSM 44343</strain>
    </source>
</reference>
<evidence type="ECO:0000313" key="3">
    <source>
        <dbReference type="EMBL" id="RKR93631.1"/>
    </source>
</evidence>
<evidence type="ECO:0000313" key="4">
    <source>
        <dbReference type="Proteomes" id="UP000274762"/>
    </source>
</evidence>
<feature type="region of interest" description="Disordered" evidence="1">
    <location>
        <begin position="1"/>
        <end position="20"/>
    </location>
</feature>
<organism evidence="3 4">
    <name type="scientific">Williamsia marianensis</name>
    <dbReference type="NCBI Taxonomy" id="85044"/>
    <lineage>
        <taxon>Bacteria</taxon>
        <taxon>Bacillati</taxon>
        <taxon>Actinomycetota</taxon>
        <taxon>Actinomycetes</taxon>
        <taxon>Mycobacteriales</taxon>
        <taxon>Nocardiaceae</taxon>
        <taxon>Williamsia</taxon>
    </lineage>
</organism>
<keyword evidence="2" id="KW-0812">Transmembrane</keyword>
<proteinExistence type="predicted"/>
<keyword evidence="2" id="KW-1133">Transmembrane helix</keyword>
<keyword evidence="2" id="KW-0472">Membrane</keyword>
<dbReference type="Proteomes" id="UP000274762">
    <property type="component" value="Unassembled WGS sequence"/>
</dbReference>
<evidence type="ECO:0000256" key="1">
    <source>
        <dbReference type="SAM" id="MobiDB-lite"/>
    </source>
</evidence>
<feature type="transmembrane region" description="Helical" evidence="2">
    <location>
        <begin position="29"/>
        <end position="48"/>
    </location>
</feature>
<gene>
    <name evidence="3" type="ORF">DFJ75_0415</name>
</gene>
<evidence type="ECO:0000256" key="2">
    <source>
        <dbReference type="SAM" id="Phobius"/>
    </source>
</evidence>
<feature type="compositionally biased region" description="Basic residues" evidence="1">
    <location>
        <begin position="1"/>
        <end position="18"/>
    </location>
</feature>
<dbReference type="EMBL" id="RBKV01000001">
    <property type="protein sequence ID" value="RKR93631.1"/>
    <property type="molecule type" value="Genomic_DNA"/>
</dbReference>
<dbReference type="AlphaFoldDB" id="A0A495JXN9"/>
<accession>A0A495JXN9</accession>
<comment type="caution">
    <text evidence="3">The sequence shown here is derived from an EMBL/GenBank/DDBJ whole genome shotgun (WGS) entry which is preliminary data.</text>
</comment>
<protein>
    <submittedName>
        <fullName evidence="3">Uncharacterized protein</fullName>
    </submittedName>
</protein>